<protein>
    <submittedName>
        <fullName evidence="1">Uncharacterized protein</fullName>
    </submittedName>
</protein>
<dbReference type="Proteomes" id="UP000194225">
    <property type="component" value="Unassembled WGS sequence"/>
</dbReference>
<reference evidence="1 2" key="1">
    <citation type="submission" date="2016-09" db="EMBL/GenBank/DDBJ databases">
        <title>Streptomyces platensis DSM40041, a candidate organism with high potential of specific P450 cytochromes.</title>
        <authorList>
            <person name="Grumaz C."/>
            <person name="Vainshtein Y."/>
            <person name="Kirstahler P."/>
            <person name="Sohn K."/>
        </authorList>
    </citation>
    <scope>NUCLEOTIDE SEQUENCE [LARGE SCALE GENOMIC DNA]</scope>
    <source>
        <strain evidence="1 2">DSM 40041</strain>
    </source>
</reference>
<accession>A0ABX3Y437</accession>
<evidence type="ECO:0000313" key="1">
    <source>
        <dbReference type="EMBL" id="OSY47060.1"/>
    </source>
</evidence>
<organism evidence="1 2">
    <name type="scientific">Streptomyces platensis</name>
    <dbReference type="NCBI Taxonomy" id="58346"/>
    <lineage>
        <taxon>Bacteria</taxon>
        <taxon>Bacillati</taxon>
        <taxon>Actinomycetota</taxon>
        <taxon>Actinomycetes</taxon>
        <taxon>Kitasatosporales</taxon>
        <taxon>Streptomycetaceae</taxon>
        <taxon>Streptomyces</taxon>
    </lineage>
</organism>
<gene>
    <name evidence="1" type="ORF">BG653_01488</name>
</gene>
<evidence type="ECO:0000313" key="2">
    <source>
        <dbReference type="Proteomes" id="UP000194225"/>
    </source>
</evidence>
<proteinExistence type="predicted"/>
<comment type="caution">
    <text evidence="1">The sequence shown here is derived from an EMBL/GenBank/DDBJ whole genome shotgun (WGS) entry which is preliminary data.</text>
</comment>
<sequence>MGWGMGRCRSAPAAWPAGAMVSGVEGRSCPLPRVRLKAWSMSSRCAPRAGAAVVRVGGGVGVWSLAVSHRGEEVGGFAVADEDQVDEVLVEDAAGGSGQRRGAHG</sequence>
<name>A0ABX3Y437_STRPT</name>
<keyword evidence="2" id="KW-1185">Reference proteome</keyword>
<dbReference type="EMBL" id="MIGA01000006">
    <property type="protein sequence ID" value="OSY47060.1"/>
    <property type="molecule type" value="Genomic_DNA"/>
</dbReference>